<dbReference type="AlphaFoldDB" id="A0A854QAC6"/>
<dbReference type="PANTHER" id="PTHR31077">
    <property type="entry name" value="U4/U6.U5 SMALL NUCLEAR RIBONUCLEOPROTEIN 27 KDA PROTEIN"/>
    <property type="match status" value="1"/>
</dbReference>
<dbReference type="PANTHER" id="PTHR31077:SF1">
    <property type="entry name" value="U4_U6.U5 SMALL NUCLEAR RIBONUCLEOPROTEIN 27 KDA PROTEIN"/>
    <property type="match status" value="1"/>
</dbReference>
<comment type="subunit">
    <text evidence="4">Part of a tri-snRNP complex.</text>
</comment>
<dbReference type="InterPro" id="IPR013957">
    <property type="entry name" value="SNRNP27"/>
</dbReference>
<proteinExistence type="inferred from homology"/>
<evidence type="ECO:0000313" key="11">
    <source>
        <dbReference type="Proteomes" id="UP000199727"/>
    </source>
</evidence>
<feature type="compositionally biased region" description="Basic and acidic residues" evidence="8">
    <location>
        <begin position="28"/>
        <end position="122"/>
    </location>
</feature>
<dbReference type="OrthoDB" id="21368at2759"/>
<dbReference type="Proteomes" id="UP000199727">
    <property type="component" value="Unassembled WGS sequence"/>
</dbReference>
<evidence type="ECO:0000256" key="3">
    <source>
        <dbReference type="ARBA" id="ARBA00008218"/>
    </source>
</evidence>
<accession>A0A854QAC6</accession>
<comment type="caution">
    <text evidence="10">The sequence shown here is derived from an EMBL/GenBank/DDBJ whole genome shotgun (WGS) entry which is preliminary data.</text>
</comment>
<dbReference type="EMBL" id="AMKT01000059">
    <property type="protein sequence ID" value="OXG17745.1"/>
    <property type="molecule type" value="Genomic_DNA"/>
</dbReference>
<keyword evidence="7" id="KW-0539">Nucleus</keyword>
<evidence type="ECO:0000256" key="1">
    <source>
        <dbReference type="ARBA" id="ARBA00003632"/>
    </source>
</evidence>
<reference evidence="10 11" key="1">
    <citation type="submission" date="2017-06" db="EMBL/GenBank/DDBJ databases">
        <title>Global population genomics of the pathogenic fungus Cryptococcus neoformans var. grubii.</title>
        <authorList>
            <person name="Cuomo C."/>
            <person name="Litvintseva A."/>
            <person name="Chen Y."/>
            <person name="Young S."/>
            <person name="Zeng Q."/>
            <person name="Chapman S."/>
            <person name="Gujja S."/>
            <person name="Saif S."/>
            <person name="Birren B."/>
        </authorList>
    </citation>
    <scope>NUCLEOTIDE SEQUENCE [LARGE SCALE GENOMIC DNA]</scope>
    <source>
        <strain evidence="10 11">Tu259-1</strain>
    </source>
</reference>
<evidence type="ECO:0000256" key="6">
    <source>
        <dbReference type="ARBA" id="ARBA00023187"/>
    </source>
</evidence>
<keyword evidence="6" id="KW-0508">mRNA splicing</keyword>
<dbReference type="Pfam" id="PF08648">
    <property type="entry name" value="SNRNP27"/>
    <property type="match status" value="1"/>
</dbReference>
<sequence length="280" mass="33106">MSSRGFDRDARYSRDEPSGGRTRSQSPTRDRMRDDRGGGYKKDYRDRDYRERDRDLPYGGRERERGTDDRRRERDYEGYSSRYDKPREKAHDRDREREKERENPNNDPNYRPRREDGYDRSRGQSPYPPRGGRGGTYSRGGGRNFAERNPAYGGPGGDKGGRERDYQSMDRRAIEEGRRRREEERAMGVVYNEDGRVYDPREEEREKEEREREQQSEERDADDPEAQIAAMMGFGGFNSTKKKGIGQNVEGDASVHKQRTWRQYMNRRGGFNRPLDKVKD</sequence>
<dbReference type="GO" id="GO:0071011">
    <property type="term" value="C:precatalytic spliceosome"/>
    <property type="evidence" value="ECO:0007669"/>
    <property type="project" value="TreeGrafter"/>
</dbReference>
<evidence type="ECO:0000256" key="2">
    <source>
        <dbReference type="ARBA" id="ARBA00004123"/>
    </source>
</evidence>
<organism evidence="10 11">
    <name type="scientific">Cryptococcus neoformans Tu259-1</name>
    <dbReference type="NCBI Taxonomy" id="1230072"/>
    <lineage>
        <taxon>Eukaryota</taxon>
        <taxon>Fungi</taxon>
        <taxon>Dikarya</taxon>
        <taxon>Basidiomycota</taxon>
        <taxon>Agaricomycotina</taxon>
        <taxon>Tremellomycetes</taxon>
        <taxon>Tremellales</taxon>
        <taxon>Cryptococcaceae</taxon>
        <taxon>Cryptococcus</taxon>
        <taxon>Cryptococcus neoformans species complex</taxon>
    </lineage>
</organism>
<feature type="compositionally biased region" description="Basic and acidic residues" evidence="8">
    <location>
        <begin position="159"/>
        <end position="186"/>
    </location>
</feature>
<evidence type="ECO:0000313" key="10">
    <source>
        <dbReference type="EMBL" id="OXG17745.1"/>
    </source>
</evidence>
<feature type="compositionally biased region" description="Gly residues" evidence="8">
    <location>
        <begin position="131"/>
        <end position="143"/>
    </location>
</feature>
<name>A0A854QAC6_CRYNE</name>
<comment type="subcellular location">
    <subcellularLocation>
        <location evidence="2">Nucleus</location>
    </subcellularLocation>
</comment>
<evidence type="ECO:0000259" key="9">
    <source>
        <dbReference type="Pfam" id="PF08648"/>
    </source>
</evidence>
<comment type="similarity">
    <text evidence="3">Belongs to the SNUT3 family.</text>
</comment>
<dbReference type="GO" id="GO:0006397">
    <property type="term" value="P:mRNA processing"/>
    <property type="evidence" value="ECO:0007669"/>
    <property type="project" value="UniProtKB-KW"/>
</dbReference>
<evidence type="ECO:0000256" key="7">
    <source>
        <dbReference type="ARBA" id="ARBA00023242"/>
    </source>
</evidence>
<keyword evidence="5" id="KW-0507">mRNA processing</keyword>
<evidence type="ECO:0000256" key="4">
    <source>
        <dbReference type="ARBA" id="ARBA00011825"/>
    </source>
</evidence>
<dbReference type="GO" id="GO:0008380">
    <property type="term" value="P:RNA splicing"/>
    <property type="evidence" value="ECO:0007669"/>
    <property type="project" value="UniProtKB-KW"/>
</dbReference>
<protein>
    <submittedName>
        <fullName evidence="10">U4/U6.U5 tri-snRNP-associated protein 3</fullName>
    </submittedName>
</protein>
<feature type="compositionally biased region" description="Basic and acidic residues" evidence="8">
    <location>
        <begin position="193"/>
        <end position="218"/>
    </location>
</feature>
<comment type="function">
    <text evidence="1">May play a role in mRNA splicing.</text>
</comment>
<feature type="domain" description="U4/U6.U5 small nuclear ribonucleoprotein 27kDa protein" evidence="9">
    <location>
        <begin position="224"/>
        <end position="277"/>
    </location>
</feature>
<feature type="compositionally biased region" description="Basic and acidic residues" evidence="8">
    <location>
        <begin position="1"/>
        <end position="18"/>
    </location>
</feature>
<gene>
    <name evidence="10" type="ORF">C361_04738</name>
</gene>
<evidence type="ECO:0000256" key="5">
    <source>
        <dbReference type="ARBA" id="ARBA00022664"/>
    </source>
</evidence>
<evidence type="ECO:0000256" key="8">
    <source>
        <dbReference type="SAM" id="MobiDB-lite"/>
    </source>
</evidence>
<feature type="region of interest" description="Disordered" evidence="8">
    <location>
        <begin position="1"/>
        <end position="280"/>
    </location>
</feature>